<organism evidence="4 5">
    <name type="scientific">Papaver nudicaule</name>
    <name type="common">Iceland poppy</name>
    <dbReference type="NCBI Taxonomy" id="74823"/>
    <lineage>
        <taxon>Eukaryota</taxon>
        <taxon>Viridiplantae</taxon>
        <taxon>Streptophyta</taxon>
        <taxon>Embryophyta</taxon>
        <taxon>Tracheophyta</taxon>
        <taxon>Spermatophyta</taxon>
        <taxon>Magnoliopsida</taxon>
        <taxon>Ranunculales</taxon>
        <taxon>Papaveraceae</taxon>
        <taxon>Papaveroideae</taxon>
        <taxon>Papaver</taxon>
    </lineage>
</organism>
<evidence type="ECO:0000313" key="4">
    <source>
        <dbReference type="EMBL" id="MCL7028442.1"/>
    </source>
</evidence>
<dbReference type="GO" id="GO:0006355">
    <property type="term" value="P:regulation of DNA-templated transcription"/>
    <property type="evidence" value="ECO:0007669"/>
    <property type="project" value="UniProtKB-UniRule"/>
</dbReference>
<evidence type="ECO:0000259" key="3">
    <source>
        <dbReference type="Pfam" id="PF03101"/>
    </source>
</evidence>
<dbReference type="PANTHER" id="PTHR31669">
    <property type="entry name" value="PROTEIN FAR1-RELATED SEQUENCE 10-RELATED"/>
    <property type="match status" value="1"/>
</dbReference>
<gene>
    <name evidence="4" type="ORF">MKW94_023630</name>
</gene>
<reference evidence="4" key="1">
    <citation type="submission" date="2022-03" db="EMBL/GenBank/DDBJ databases">
        <title>A functionally conserved STORR gene fusion in Papaver species that diverged 16.8 million years ago.</title>
        <authorList>
            <person name="Catania T."/>
        </authorList>
    </citation>
    <scope>NUCLEOTIDE SEQUENCE</scope>
    <source>
        <strain evidence="4">S-191538</strain>
    </source>
</reference>
<keyword evidence="1" id="KW-0479">Metal-binding</keyword>
<dbReference type="EMBL" id="JAJJMA010079596">
    <property type="protein sequence ID" value="MCL7028442.1"/>
    <property type="molecule type" value="Genomic_DNA"/>
</dbReference>
<feature type="region of interest" description="Disordered" evidence="2">
    <location>
        <begin position="1"/>
        <end position="54"/>
    </location>
</feature>
<comment type="caution">
    <text evidence="4">The sequence shown here is derived from an EMBL/GenBank/DDBJ whole genome shotgun (WGS) entry which is preliminary data.</text>
</comment>
<keyword evidence="1" id="KW-0539">Nucleus</keyword>
<dbReference type="GO" id="GO:0005634">
    <property type="term" value="C:nucleus"/>
    <property type="evidence" value="ECO:0007669"/>
    <property type="project" value="UniProtKB-SubCell"/>
</dbReference>
<feature type="domain" description="FAR1" evidence="3">
    <location>
        <begin position="121"/>
        <end position="222"/>
    </location>
</feature>
<protein>
    <recommendedName>
        <fullName evidence="1">Protein FAR1-RELATED SEQUENCE</fullName>
    </recommendedName>
</protein>
<accession>A0AA41V1Q8</accession>
<sequence length="364" mass="41934">MDQNTVQSTSQMEEDEWDADGFVIPSLSVGESDPSKLDVPEVKDDKVSSSKVSEQDKDIYLASQGMPPSQVNGQELIFSSGYKQWIKQKLNEAEMNAPNDGTISKPFVGMEFDSLDESYFYYNEYARAVGFSIRRAKNRRSNIDGALIFQRFCCSKEGHRRKRRDNGDEEPKKMKDGVLVKVRRRNVRSIRVGCSAKLDVKRITDGKWVVRKFDEEHNHECANSGEKHMLRSQRRIQSIQVDMSLNDGKMKKPEKGDVKALLNYFREMQTENPSFFYAIQGGKDDRMLNFFWADTRSRMDYGYFGDVIYFRSSYGINNYGQTFSPILGVNHHLQTVLFGCAILLNENEESLAWLLETFLNAVWT</sequence>
<dbReference type="GO" id="GO:0008270">
    <property type="term" value="F:zinc ion binding"/>
    <property type="evidence" value="ECO:0007669"/>
    <property type="project" value="UniProtKB-UniRule"/>
</dbReference>
<dbReference type="Pfam" id="PF03101">
    <property type="entry name" value="FAR1"/>
    <property type="match status" value="1"/>
</dbReference>
<dbReference type="Proteomes" id="UP001177140">
    <property type="component" value="Unassembled WGS sequence"/>
</dbReference>
<dbReference type="InterPro" id="IPR031052">
    <property type="entry name" value="FHY3/FAR1"/>
</dbReference>
<keyword evidence="1" id="KW-0862">Zinc</keyword>
<feature type="compositionally biased region" description="Polar residues" evidence="2">
    <location>
        <begin position="1"/>
        <end position="11"/>
    </location>
</feature>
<dbReference type="PANTHER" id="PTHR31669:SF179">
    <property type="entry name" value="PROTEIN FAR1-RELATED SEQUENCE 5"/>
    <property type="match status" value="1"/>
</dbReference>
<name>A0AA41V1Q8_PAPNU</name>
<evidence type="ECO:0000313" key="5">
    <source>
        <dbReference type="Proteomes" id="UP001177140"/>
    </source>
</evidence>
<keyword evidence="1" id="KW-0863">Zinc-finger</keyword>
<proteinExistence type="inferred from homology"/>
<comment type="similarity">
    <text evidence="1">Belongs to the FHY3/FAR1 family.</text>
</comment>
<comment type="function">
    <text evidence="1">Putative transcription activator involved in regulating light control of development.</text>
</comment>
<evidence type="ECO:0000256" key="2">
    <source>
        <dbReference type="SAM" id="MobiDB-lite"/>
    </source>
</evidence>
<dbReference type="AlphaFoldDB" id="A0AA41V1Q8"/>
<evidence type="ECO:0000256" key="1">
    <source>
        <dbReference type="RuleBase" id="RU367018"/>
    </source>
</evidence>
<keyword evidence="5" id="KW-1185">Reference proteome</keyword>
<dbReference type="InterPro" id="IPR004330">
    <property type="entry name" value="FAR1_DNA_bnd_dom"/>
</dbReference>
<feature type="compositionally biased region" description="Basic and acidic residues" evidence="2">
    <location>
        <begin position="33"/>
        <end position="54"/>
    </location>
</feature>
<comment type="subcellular location">
    <subcellularLocation>
        <location evidence="1">Nucleus</location>
    </subcellularLocation>
</comment>